<sequence length="187" mass="21243">MSSVGRHAPIGLVGCGSVHRILSDYQKEKLKKNLRTFRHRRVSVCHICSPALSLTLRRTSVLSLAVVTPHRRVFVLHRLNLPTLPSPPPLPPPEQAAFRRELVPLPCCLLYPTKKLEYTGEHDPFLSDQAFCNLASRIWAWTFIFCMSFCGRLPYKPVLDPLHHGSLQRPPLTFSSILYYSESNSPM</sequence>
<organism evidence="1 2">
    <name type="scientific">Brassica cretica</name>
    <name type="common">Mustard</name>
    <dbReference type="NCBI Taxonomy" id="69181"/>
    <lineage>
        <taxon>Eukaryota</taxon>
        <taxon>Viridiplantae</taxon>
        <taxon>Streptophyta</taxon>
        <taxon>Embryophyta</taxon>
        <taxon>Tracheophyta</taxon>
        <taxon>Spermatophyta</taxon>
        <taxon>Magnoliopsida</taxon>
        <taxon>eudicotyledons</taxon>
        <taxon>Gunneridae</taxon>
        <taxon>Pentapetalae</taxon>
        <taxon>rosids</taxon>
        <taxon>malvids</taxon>
        <taxon>Brassicales</taxon>
        <taxon>Brassicaceae</taxon>
        <taxon>Brassiceae</taxon>
        <taxon>Brassica</taxon>
    </lineage>
</organism>
<accession>A0A8S9QFU4</accession>
<reference evidence="1" key="1">
    <citation type="submission" date="2019-12" db="EMBL/GenBank/DDBJ databases">
        <title>Genome sequencing and annotation of Brassica cretica.</title>
        <authorList>
            <person name="Studholme D.J."/>
            <person name="Sarris P."/>
        </authorList>
    </citation>
    <scope>NUCLEOTIDE SEQUENCE</scope>
    <source>
        <strain evidence="1">PFS-109/04</strain>
        <tissue evidence="1">Leaf</tissue>
    </source>
</reference>
<dbReference type="Proteomes" id="UP000712600">
    <property type="component" value="Unassembled WGS sequence"/>
</dbReference>
<evidence type="ECO:0000313" key="2">
    <source>
        <dbReference type="Proteomes" id="UP000712600"/>
    </source>
</evidence>
<protein>
    <submittedName>
        <fullName evidence="1">Uncharacterized protein</fullName>
    </submittedName>
</protein>
<dbReference type="AlphaFoldDB" id="A0A8S9QFU4"/>
<comment type="caution">
    <text evidence="1">The sequence shown here is derived from an EMBL/GenBank/DDBJ whole genome shotgun (WGS) entry which is preliminary data.</text>
</comment>
<gene>
    <name evidence="1" type="ORF">F2Q69_00020224</name>
</gene>
<proteinExistence type="predicted"/>
<name>A0A8S9QFU4_BRACR</name>
<dbReference type="EMBL" id="QGKX02001290">
    <property type="protein sequence ID" value="KAF3537094.1"/>
    <property type="molecule type" value="Genomic_DNA"/>
</dbReference>
<evidence type="ECO:0000313" key="1">
    <source>
        <dbReference type="EMBL" id="KAF3537094.1"/>
    </source>
</evidence>